<evidence type="ECO:0000313" key="3">
    <source>
        <dbReference type="Proteomes" id="UP000037904"/>
    </source>
</evidence>
<dbReference type="EMBL" id="JXCE01000272">
    <property type="protein sequence ID" value="KPA38505.1"/>
    <property type="molecule type" value="Genomic_DNA"/>
</dbReference>
<dbReference type="OrthoDB" id="5020929at2759"/>
<proteinExistence type="predicted"/>
<comment type="caution">
    <text evidence="2">The sequence shown here is derived from an EMBL/GenBank/DDBJ whole genome shotgun (WGS) entry which is preliminary data.</text>
</comment>
<sequence>MRSLKPTPLSNKPDNDIPIRHTWRHALAIQIENNQGELPCPVATQGAHLIPPPPTPAFHTSTPNIVFIKSLTNKLKLLQMRQNIRIGLYGAEFADQWPISKTPRDLAKDAANRVTKIHDDLLLALGDDTETDEEANERCDIQNELIPAACRKRMFEAREKRRSDIPLPSPEGTDDDTNGQMKKRKRDGSELVEPTWKRKRDATRRH</sequence>
<feature type="compositionally biased region" description="Basic residues" evidence="1">
    <location>
        <begin position="197"/>
        <end position="206"/>
    </location>
</feature>
<organism evidence="2 3">
    <name type="scientific">Fusarium langsethiae</name>
    <dbReference type="NCBI Taxonomy" id="179993"/>
    <lineage>
        <taxon>Eukaryota</taxon>
        <taxon>Fungi</taxon>
        <taxon>Dikarya</taxon>
        <taxon>Ascomycota</taxon>
        <taxon>Pezizomycotina</taxon>
        <taxon>Sordariomycetes</taxon>
        <taxon>Hypocreomycetidae</taxon>
        <taxon>Hypocreales</taxon>
        <taxon>Nectriaceae</taxon>
        <taxon>Fusarium</taxon>
    </lineage>
</organism>
<feature type="region of interest" description="Disordered" evidence="1">
    <location>
        <begin position="158"/>
        <end position="206"/>
    </location>
</feature>
<evidence type="ECO:0000256" key="1">
    <source>
        <dbReference type="SAM" id="MobiDB-lite"/>
    </source>
</evidence>
<dbReference type="Proteomes" id="UP000037904">
    <property type="component" value="Unassembled WGS sequence"/>
</dbReference>
<gene>
    <name evidence="2" type="ORF">FLAG1_08665</name>
</gene>
<name>A0A0N1J2I2_FUSLA</name>
<protein>
    <submittedName>
        <fullName evidence="2">Uncharacterized protein</fullName>
    </submittedName>
</protein>
<dbReference type="AlphaFoldDB" id="A0A0N1J2I2"/>
<evidence type="ECO:0000313" key="2">
    <source>
        <dbReference type="EMBL" id="KPA38505.1"/>
    </source>
</evidence>
<accession>A0A0N1J2I2</accession>
<reference evidence="2 3" key="1">
    <citation type="submission" date="2015-04" db="EMBL/GenBank/DDBJ databases">
        <title>The draft genome sequence of Fusarium langsethiae, a T-2/HT-2 mycotoxin producer.</title>
        <authorList>
            <person name="Lysoe E."/>
            <person name="Divon H.H."/>
            <person name="Terzi V."/>
            <person name="Orru L."/>
            <person name="Lamontanara A."/>
            <person name="Kolseth A.-K."/>
            <person name="Frandsen R.J."/>
            <person name="Nielsen K."/>
            <person name="Thrane U."/>
        </authorList>
    </citation>
    <scope>NUCLEOTIDE SEQUENCE [LARGE SCALE GENOMIC DNA]</scope>
    <source>
        <strain evidence="2 3">Fl201059</strain>
    </source>
</reference>
<keyword evidence="3" id="KW-1185">Reference proteome</keyword>